<organism evidence="1">
    <name type="scientific">viral metagenome</name>
    <dbReference type="NCBI Taxonomy" id="1070528"/>
    <lineage>
        <taxon>unclassified sequences</taxon>
        <taxon>metagenomes</taxon>
        <taxon>organismal metagenomes</taxon>
    </lineage>
</organism>
<protein>
    <submittedName>
        <fullName evidence="1">Uncharacterized protein</fullName>
    </submittedName>
</protein>
<dbReference type="AlphaFoldDB" id="A0A6C0HXB6"/>
<reference evidence="1" key="1">
    <citation type="journal article" date="2020" name="Nature">
        <title>Giant virus diversity and host interactions through global metagenomics.</title>
        <authorList>
            <person name="Schulz F."/>
            <person name="Roux S."/>
            <person name="Paez-Espino D."/>
            <person name="Jungbluth S."/>
            <person name="Walsh D.A."/>
            <person name="Denef V.J."/>
            <person name="McMahon K.D."/>
            <person name="Konstantinidis K.T."/>
            <person name="Eloe-Fadrosh E.A."/>
            <person name="Kyrpides N.C."/>
            <person name="Woyke T."/>
        </authorList>
    </citation>
    <scope>NUCLEOTIDE SEQUENCE</scope>
    <source>
        <strain evidence="1">GVMAG-M-3300023184-178</strain>
    </source>
</reference>
<sequence length="367" mass="40999">MSNYFFPIVKKTTTPFNPYTSNITTRPCTTNGYPTSLFTGKSRYCDSPAEVLYSIYYLYQDISPYNTTPNILNTYDAGHTAYSDYYGPKNIYIIRHGEKGSEIYHLDLNGAYRACNMADYLNYLAQSGNPISYIITCNPSPYNTYPSMRPQQTIMAASFLLNIPMFIFSGSYDPSGVTAQHIFDASSGNPFNGLNVLICWEHGNIQQLSLNLACAALQAGRIPTSNIVPSHDPSYNGVYNFFNNSGIQTSSNSTCPNGNFDTSSNYYSSPPINLGPPSYAQQIIGPLDITDPIFKYMPYWNTYDFDQQLNFLFDGSSNLTFTMTQEANSLNTCYASCNIQIGMYQYPSNQTATIHYIGETSCETPHT</sequence>
<dbReference type="EMBL" id="MN740033">
    <property type="protein sequence ID" value="QHT85132.1"/>
    <property type="molecule type" value="Genomic_DNA"/>
</dbReference>
<accession>A0A6C0HXB6</accession>
<name>A0A6C0HXB6_9ZZZZ</name>
<proteinExistence type="predicted"/>
<evidence type="ECO:0000313" key="1">
    <source>
        <dbReference type="EMBL" id="QHT85132.1"/>
    </source>
</evidence>